<evidence type="ECO:0000313" key="10">
    <source>
        <dbReference type="EMBL" id="ENZ00432.1"/>
    </source>
</evidence>
<dbReference type="SUPFAM" id="SSF46894">
    <property type="entry name" value="C-terminal effector domain of the bipartite response regulators"/>
    <property type="match status" value="1"/>
</dbReference>
<keyword evidence="4" id="KW-0804">Transcription</keyword>
<dbReference type="Gene3D" id="1.10.10.10">
    <property type="entry name" value="Winged helix-like DNA-binding domain superfamily/Winged helix DNA-binding domain"/>
    <property type="match status" value="1"/>
</dbReference>
<feature type="DNA-binding region" description="OmpR/PhoB-type" evidence="7">
    <location>
        <begin position="126"/>
        <end position="171"/>
    </location>
</feature>
<evidence type="ECO:0000256" key="2">
    <source>
        <dbReference type="ARBA" id="ARBA00023015"/>
    </source>
</evidence>
<dbReference type="InterPro" id="IPR011006">
    <property type="entry name" value="CheY-like_superfamily"/>
</dbReference>
<reference evidence="10 11" key="1">
    <citation type="submission" date="2013-01" db="EMBL/GenBank/DDBJ databases">
        <title>The Genome Sequence of Clostridium colicanis 209318.</title>
        <authorList>
            <consortium name="The Broad Institute Genome Sequencing Platform"/>
            <person name="Earl A."/>
            <person name="Ward D."/>
            <person name="Feldgarden M."/>
            <person name="Gevers D."/>
            <person name="Courvalin P."/>
            <person name="Lambert T."/>
            <person name="Walker B."/>
            <person name="Young S.K."/>
            <person name="Zeng Q."/>
            <person name="Gargeya S."/>
            <person name="Fitzgerald M."/>
            <person name="Haas B."/>
            <person name="Abouelleil A."/>
            <person name="Alvarado L."/>
            <person name="Arachchi H.M."/>
            <person name="Berlin A.M."/>
            <person name="Chapman S.B."/>
            <person name="Dewar J."/>
            <person name="Goldberg J."/>
            <person name="Griggs A."/>
            <person name="Gujja S."/>
            <person name="Hansen M."/>
            <person name="Howarth C."/>
            <person name="Imamovic A."/>
            <person name="Larimer J."/>
            <person name="McCowan C."/>
            <person name="Murphy C."/>
            <person name="Neiman D."/>
            <person name="Pearson M."/>
            <person name="Priest M."/>
            <person name="Roberts A."/>
            <person name="Saif S."/>
            <person name="Shea T."/>
            <person name="Sisk P."/>
            <person name="Sykes S."/>
            <person name="Wortman J."/>
            <person name="Nusbaum C."/>
            <person name="Birren B."/>
        </authorList>
    </citation>
    <scope>NUCLEOTIDE SEQUENCE [LARGE SCALE GENOMIC DNA]</scope>
    <source>
        <strain evidence="10 11">209318</strain>
    </source>
</reference>
<comment type="function">
    <text evidence="5">May play the central regulatory role in sporulation. It may be an element of the effector pathway responsible for the activation of sporulation genes in response to nutritional stress. Spo0A may act in concert with spo0H (a sigma factor) to control the expression of some genes that are critical to the sporulation process.</text>
</comment>
<dbReference type="InterPro" id="IPR039420">
    <property type="entry name" value="WalR-like"/>
</dbReference>
<keyword evidence="11" id="KW-1185">Reference proteome</keyword>
<dbReference type="GO" id="GO:0000976">
    <property type="term" value="F:transcription cis-regulatory region binding"/>
    <property type="evidence" value="ECO:0007669"/>
    <property type="project" value="TreeGrafter"/>
</dbReference>
<keyword evidence="2" id="KW-0805">Transcription regulation</keyword>
<dbReference type="PANTHER" id="PTHR48111:SF73">
    <property type="entry name" value="ALKALINE PHOSPHATASE SYNTHESIS TRANSCRIPTIONAL REGULATORY PROTEIN PHOP"/>
    <property type="match status" value="1"/>
</dbReference>
<dbReference type="Proteomes" id="UP000013097">
    <property type="component" value="Unassembled WGS sequence"/>
</dbReference>
<dbReference type="AlphaFoldDB" id="N9XXT6"/>
<proteinExistence type="predicted"/>
<evidence type="ECO:0000259" key="8">
    <source>
        <dbReference type="PROSITE" id="PS50110"/>
    </source>
</evidence>
<dbReference type="HOGENOM" id="CLU_000445_30_3_9"/>
<evidence type="ECO:0000313" key="11">
    <source>
        <dbReference type="Proteomes" id="UP000013097"/>
    </source>
</evidence>
<sequence>MRILLVEDDRPVSIGIEYSLKKEGFEVVLAFSVEEGKKAIDNEKIDIALLDITLPDGDGYELCTYIKNKNNNIGIIFVTACDEECNVVLGLDLGGDDYITKPIRIRELISRINAISRRKGKLSVESNFNLIGDLKIDKLSHTVFKNSTEIPLTKGEYKLMMILLENKGQTI</sequence>
<dbReference type="Pfam" id="PF00072">
    <property type="entry name" value="Response_reg"/>
    <property type="match status" value="1"/>
</dbReference>
<comment type="caution">
    <text evidence="10">The sequence shown here is derived from an EMBL/GenBank/DDBJ whole genome shotgun (WGS) entry which is preliminary data.</text>
</comment>
<feature type="modified residue" description="4-aspartylphosphate" evidence="6">
    <location>
        <position position="51"/>
    </location>
</feature>
<dbReference type="Gene3D" id="6.10.250.690">
    <property type="match status" value="1"/>
</dbReference>
<evidence type="ECO:0000256" key="6">
    <source>
        <dbReference type="PROSITE-ProRule" id="PRU00169"/>
    </source>
</evidence>
<evidence type="ECO:0000256" key="5">
    <source>
        <dbReference type="ARBA" id="ARBA00024867"/>
    </source>
</evidence>
<evidence type="ECO:0000256" key="7">
    <source>
        <dbReference type="PROSITE-ProRule" id="PRU01091"/>
    </source>
</evidence>
<dbReference type="InterPro" id="IPR001867">
    <property type="entry name" value="OmpR/PhoB-type_DNA-bd"/>
</dbReference>
<evidence type="ECO:0000256" key="3">
    <source>
        <dbReference type="ARBA" id="ARBA00023125"/>
    </source>
</evidence>
<dbReference type="InterPro" id="IPR001789">
    <property type="entry name" value="Sig_transdc_resp-reg_receiver"/>
</dbReference>
<dbReference type="PROSITE" id="PS50110">
    <property type="entry name" value="RESPONSE_REGULATORY"/>
    <property type="match status" value="1"/>
</dbReference>
<dbReference type="InterPro" id="IPR016032">
    <property type="entry name" value="Sig_transdc_resp-reg_C-effctor"/>
</dbReference>
<evidence type="ECO:0000259" key="9">
    <source>
        <dbReference type="PROSITE" id="PS51755"/>
    </source>
</evidence>
<dbReference type="PROSITE" id="PS51755">
    <property type="entry name" value="OMPR_PHOB"/>
    <property type="match status" value="1"/>
</dbReference>
<feature type="domain" description="Response regulatory" evidence="8">
    <location>
        <begin position="2"/>
        <end position="116"/>
    </location>
</feature>
<accession>N9XXT6</accession>
<dbReference type="InterPro" id="IPR036388">
    <property type="entry name" value="WH-like_DNA-bd_sf"/>
</dbReference>
<feature type="domain" description="OmpR/PhoB-type" evidence="9">
    <location>
        <begin position="126"/>
        <end position="171"/>
    </location>
</feature>
<dbReference type="GO" id="GO:0006355">
    <property type="term" value="P:regulation of DNA-templated transcription"/>
    <property type="evidence" value="ECO:0007669"/>
    <property type="project" value="InterPro"/>
</dbReference>
<dbReference type="SMART" id="SM00448">
    <property type="entry name" value="REC"/>
    <property type="match status" value="1"/>
</dbReference>
<dbReference type="Gene3D" id="3.40.50.2300">
    <property type="match status" value="1"/>
</dbReference>
<dbReference type="PATRIC" id="fig|999411.4.peg.2540"/>
<keyword evidence="3 7" id="KW-0238">DNA-binding</keyword>
<dbReference type="eggNOG" id="COG0745">
    <property type="taxonomic scope" value="Bacteria"/>
</dbReference>
<dbReference type="SUPFAM" id="SSF52172">
    <property type="entry name" value="CheY-like"/>
    <property type="match status" value="1"/>
</dbReference>
<evidence type="ECO:0000256" key="4">
    <source>
        <dbReference type="ARBA" id="ARBA00023163"/>
    </source>
</evidence>
<dbReference type="CDD" id="cd17574">
    <property type="entry name" value="REC_OmpR"/>
    <property type="match status" value="1"/>
</dbReference>
<evidence type="ECO:0000256" key="1">
    <source>
        <dbReference type="ARBA" id="ARBA00018672"/>
    </source>
</evidence>
<dbReference type="GO" id="GO:0032993">
    <property type="term" value="C:protein-DNA complex"/>
    <property type="evidence" value="ECO:0007669"/>
    <property type="project" value="TreeGrafter"/>
</dbReference>
<dbReference type="GO" id="GO:0005829">
    <property type="term" value="C:cytosol"/>
    <property type="evidence" value="ECO:0007669"/>
    <property type="project" value="TreeGrafter"/>
</dbReference>
<organism evidence="10 11">
    <name type="scientific">Clostridium thermobutyricum</name>
    <dbReference type="NCBI Taxonomy" id="29372"/>
    <lineage>
        <taxon>Bacteria</taxon>
        <taxon>Bacillati</taxon>
        <taxon>Bacillota</taxon>
        <taxon>Clostridia</taxon>
        <taxon>Eubacteriales</taxon>
        <taxon>Clostridiaceae</taxon>
        <taxon>Clostridium</taxon>
    </lineage>
</organism>
<protein>
    <recommendedName>
        <fullName evidence="1">Stage 0 sporulation protein A homolog</fullName>
    </recommendedName>
</protein>
<keyword evidence="6" id="KW-0597">Phosphoprotein</keyword>
<name>N9XXT6_9CLOT</name>
<dbReference type="PANTHER" id="PTHR48111">
    <property type="entry name" value="REGULATOR OF RPOS"/>
    <property type="match status" value="1"/>
</dbReference>
<gene>
    <name evidence="10" type="ORF">HMPREF1092_02599</name>
</gene>
<dbReference type="EMBL" id="AGYT01000014">
    <property type="protein sequence ID" value="ENZ00432.1"/>
    <property type="molecule type" value="Genomic_DNA"/>
</dbReference>
<dbReference type="GO" id="GO:0000156">
    <property type="term" value="F:phosphorelay response regulator activity"/>
    <property type="evidence" value="ECO:0007669"/>
    <property type="project" value="TreeGrafter"/>
</dbReference>